<feature type="compositionally biased region" description="Polar residues" evidence="1">
    <location>
        <begin position="1"/>
        <end position="13"/>
    </location>
</feature>
<dbReference type="RefSeq" id="WP_183659763.1">
    <property type="nucleotide sequence ID" value="NZ_JACIBV010000001.1"/>
</dbReference>
<dbReference type="AlphaFoldDB" id="A0A7W5VIU3"/>
<sequence length="50" mass="5674">MDDDTPQSVTREQTAPDKQAPAPAPREPRQETARRRALAAYEELRRRGPS</sequence>
<gene>
    <name evidence="2" type="ORF">FHR33_008638</name>
</gene>
<evidence type="ECO:0000313" key="3">
    <source>
        <dbReference type="Proteomes" id="UP000579945"/>
    </source>
</evidence>
<dbReference type="EMBL" id="JACIBV010000001">
    <property type="protein sequence ID" value="MBB3732778.1"/>
    <property type="molecule type" value="Genomic_DNA"/>
</dbReference>
<keyword evidence="3" id="KW-1185">Reference proteome</keyword>
<accession>A0A7W5VIU3</accession>
<dbReference type="GeneID" id="95394790"/>
<comment type="caution">
    <text evidence="2">The sequence shown here is derived from an EMBL/GenBank/DDBJ whole genome shotgun (WGS) entry which is preliminary data.</text>
</comment>
<protein>
    <submittedName>
        <fullName evidence="2">Uncharacterized protein</fullName>
    </submittedName>
</protein>
<name>A0A7W5VIU3_9ACTN</name>
<feature type="region of interest" description="Disordered" evidence="1">
    <location>
        <begin position="1"/>
        <end position="35"/>
    </location>
</feature>
<reference evidence="2 3" key="1">
    <citation type="submission" date="2020-08" db="EMBL/GenBank/DDBJ databases">
        <title>Sequencing the genomes of 1000 actinobacteria strains.</title>
        <authorList>
            <person name="Klenk H.-P."/>
        </authorList>
    </citation>
    <scope>NUCLEOTIDE SEQUENCE [LARGE SCALE GENOMIC DNA]</scope>
    <source>
        <strain evidence="2 3">DSM 44320</strain>
    </source>
</reference>
<evidence type="ECO:0000313" key="2">
    <source>
        <dbReference type="EMBL" id="MBB3732778.1"/>
    </source>
</evidence>
<dbReference type="Proteomes" id="UP000579945">
    <property type="component" value="Unassembled WGS sequence"/>
</dbReference>
<organism evidence="2 3">
    <name type="scientific">Nonomuraea dietziae</name>
    <dbReference type="NCBI Taxonomy" id="65515"/>
    <lineage>
        <taxon>Bacteria</taxon>
        <taxon>Bacillati</taxon>
        <taxon>Actinomycetota</taxon>
        <taxon>Actinomycetes</taxon>
        <taxon>Streptosporangiales</taxon>
        <taxon>Streptosporangiaceae</taxon>
        <taxon>Nonomuraea</taxon>
    </lineage>
</organism>
<proteinExistence type="predicted"/>
<evidence type="ECO:0000256" key="1">
    <source>
        <dbReference type="SAM" id="MobiDB-lite"/>
    </source>
</evidence>